<feature type="transmembrane region" description="Helical" evidence="1">
    <location>
        <begin position="12"/>
        <end position="34"/>
    </location>
</feature>
<dbReference type="AlphaFoldDB" id="A0A2W0H3Q1"/>
<name>A0A2W0H3Q1_9BACI</name>
<feature type="transmembrane region" description="Helical" evidence="1">
    <location>
        <begin position="40"/>
        <end position="64"/>
    </location>
</feature>
<sequence>MQLKRILWRKLIVSTIITALIALFLIGMALIPPVDFSTDSIIFIVLLIAFTFLGAIAVGISISFISDYITKRLSGYLRMAAAFVVHAGFGYLVASVFGIGEAFYMALMFGVLDEFVRWMESKGYIKL</sequence>
<keyword evidence="1" id="KW-1133">Transmembrane helix</keyword>
<organism evidence="2 3">
    <name type="scientific">Alteribacter lacisalsi</name>
    <dbReference type="NCBI Taxonomy" id="2045244"/>
    <lineage>
        <taxon>Bacteria</taxon>
        <taxon>Bacillati</taxon>
        <taxon>Bacillota</taxon>
        <taxon>Bacilli</taxon>
        <taxon>Bacillales</taxon>
        <taxon>Bacillaceae</taxon>
        <taxon>Alteribacter</taxon>
    </lineage>
</organism>
<feature type="transmembrane region" description="Helical" evidence="1">
    <location>
        <begin position="76"/>
        <end position="96"/>
    </location>
</feature>
<evidence type="ECO:0000313" key="2">
    <source>
        <dbReference type="EMBL" id="PYZ96454.1"/>
    </source>
</evidence>
<keyword evidence="1" id="KW-0812">Transmembrane</keyword>
<comment type="caution">
    <text evidence="2">The sequence shown here is derived from an EMBL/GenBank/DDBJ whole genome shotgun (WGS) entry which is preliminary data.</text>
</comment>
<dbReference type="EMBL" id="PDOF01000002">
    <property type="protein sequence ID" value="PYZ96454.1"/>
    <property type="molecule type" value="Genomic_DNA"/>
</dbReference>
<gene>
    <name evidence="2" type="ORF">CR205_12085</name>
</gene>
<proteinExistence type="predicted"/>
<dbReference type="RefSeq" id="WP_110520161.1">
    <property type="nucleotide sequence ID" value="NZ_PDOF01000002.1"/>
</dbReference>
<keyword evidence="3" id="KW-1185">Reference proteome</keyword>
<protein>
    <submittedName>
        <fullName evidence="2">Uncharacterized protein</fullName>
    </submittedName>
</protein>
<keyword evidence="1" id="KW-0472">Membrane</keyword>
<evidence type="ECO:0000256" key="1">
    <source>
        <dbReference type="SAM" id="Phobius"/>
    </source>
</evidence>
<dbReference type="OrthoDB" id="68404at2"/>
<dbReference type="Proteomes" id="UP000248066">
    <property type="component" value="Unassembled WGS sequence"/>
</dbReference>
<accession>A0A2W0H3Q1</accession>
<evidence type="ECO:0000313" key="3">
    <source>
        <dbReference type="Proteomes" id="UP000248066"/>
    </source>
</evidence>
<reference evidence="2 3" key="1">
    <citation type="submission" date="2017-10" db="EMBL/GenBank/DDBJ databases">
        <title>Bacillus sp. nov., a halophilic bacterium isolated from a Yangshapao Lake.</title>
        <authorList>
            <person name="Wang H."/>
        </authorList>
    </citation>
    <scope>NUCLEOTIDE SEQUENCE [LARGE SCALE GENOMIC DNA]</scope>
    <source>
        <strain evidence="2 3">YSP-3</strain>
    </source>
</reference>